<evidence type="ECO:0000313" key="3">
    <source>
        <dbReference type="Proteomes" id="UP000595074"/>
    </source>
</evidence>
<dbReference type="PANTHER" id="PTHR35177">
    <property type="entry name" value="HYDROGENASE MATURATION FACTOR HYBG"/>
    <property type="match status" value="1"/>
</dbReference>
<organism evidence="2 3">
    <name type="scientific">Sulfurovum indicum</name>
    <dbReference type="NCBI Taxonomy" id="2779528"/>
    <lineage>
        <taxon>Bacteria</taxon>
        <taxon>Pseudomonadati</taxon>
        <taxon>Campylobacterota</taxon>
        <taxon>Epsilonproteobacteria</taxon>
        <taxon>Campylobacterales</taxon>
        <taxon>Sulfurovaceae</taxon>
        <taxon>Sulfurovum</taxon>
    </lineage>
</organism>
<accession>A0A7M1S233</accession>
<dbReference type="GO" id="GO:1902670">
    <property type="term" value="F:carbon dioxide binding"/>
    <property type="evidence" value="ECO:0007669"/>
    <property type="project" value="TreeGrafter"/>
</dbReference>
<evidence type="ECO:0000313" key="2">
    <source>
        <dbReference type="EMBL" id="QOR61132.1"/>
    </source>
</evidence>
<dbReference type="Proteomes" id="UP000595074">
    <property type="component" value="Chromosome"/>
</dbReference>
<dbReference type="Gene3D" id="2.30.30.140">
    <property type="match status" value="1"/>
</dbReference>
<dbReference type="EMBL" id="CP063164">
    <property type="protein sequence ID" value="QOR61132.1"/>
    <property type="molecule type" value="Genomic_DNA"/>
</dbReference>
<dbReference type="FunFam" id="2.30.30.140:FF:000022">
    <property type="entry name" value="Hydrogenase assembly chaperone HybG"/>
    <property type="match status" value="1"/>
</dbReference>
<name>A0A7M1S233_9BACT</name>
<dbReference type="NCBIfam" id="TIGR00074">
    <property type="entry name" value="hypC_hupF"/>
    <property type="match status" value="1"/>
</dbReference>
<comment type="similarity">
    <text evidence="1">Belongs to the HupF/HypC family.</text>
</comment>
<dbReference type="Pfam" id="PF01455">
    <property type="entry name" value="HupF_HypC"/>
    <property type="match status" value="1"/>
</dbReference>
<dbReference type="KEGG" id="sinu:IMZ28_06605"/>
<proteinExistence type="inferred from homology"/>
<reference evidence="2 3" key="1">
    <citation type="submission" date="2020-10" db="EMBL/GenBank/DDBJ databases">
        <title>The genome of sulfurovum sp.</title>
        <authorList>
            <person name="Xie S."/>
            <person name="Shao Z."/>
            <person name="Jiang L."/>
        </authorList>
    </citation>
    <scope>NUCLEOTIDE SEQUENCE [LARGE SCALE GENOMIC DNA]</scope>
    <source>
        <strain evidence="2 3">ST-419</strain>
    </source>
</reference>
<dbReference type="GO" id="GO:0005506">
    <property type="term" value="F:iron ion binding"/>
    <property type="evidence" value="ECO:0007669"/>
    <property type="project" value="TreeGrafter"/>
</dbReference>
<evidence type="ECO:0000256" key="1">
    <source>
        <dbReference type="ARBA" id="ARBA00006018"/>
    </source>
</evidence>
<gene>
    <name evidence="2" type="ORF">IMZ28_06605</name>
</gene>
<dbReference type="GO" id="GO:0051604">
    <property type="term" value="P:protein maturation"/>
    <property type="evidence" value="ECO:0007669"/>
    <property type="project" value="TreeGrafter"/>
</dbReference>
<dbReference type="InterPro" id="IPR001109">
    <property type="entry name" value="Hydrogenase_HupF/HypC"/>
</dbReference>
<dbReference type="SUPFAM" id="SSF159127">
    <property type="entry name" value="HupF/HypC-like"/>
    <property type="match status" value="1"/>
</dbReference>
<protein>
    <submittedName>
        <fullName evidence="2">HypC/HybG/HupF family hydrogenase formation chaperone</fullName>
    </submittedName>
</protein>
<dbReference type="PRINTS" id="PR00445">
    <property type="entry name" value="HUPFHYPC"/>
</dbReference>
<keyword evidence="3" id="KW-1185">Reference proteome</keyword>
<dbReference type="PANTHER" id="PTHR35177:SF2">
    <property type="entry name" value="HYDROGENASE MATURATION FACTOR HYBG"/>
    <property type="match status" value="1"/>
</dbReference>
<dbReference type="AlphaFoldDB" id="A0A7M1S233"/>
<sequence>MCLSIPSKVVKINEDKTMCTVDTMGVQRDANLMMMADDEVKVGDYVLLHIGFVMNKIDEEEALASIATYKEILELMDEEERKRAILEDDECPARGEQYAEELETDGRA</sequence>
<dbReference type="RefSeq" id="WP_197547805.1">
    <property type="nucleotide sequence ID" value="NZ_CP063164.1"/>
</dbReference>